<feature type="region of interest" description="Disordered" evidence="1">
    <location>
        <begin position="46"/>
        <end position="68"/>
    </location>
</feature>
<feature type="compositionally biased region" description="Pro residues" evidence="1">
    <location>
        <begin position="51"/>
        <end position="60"/>
    </location>
</feature>
<proteinExistence type="predicted"/>
<sequence>MSSLFGSSAAAAPPAETSMSLSSSLLVGPQSQSFEEVRMTDYLNAYRATGRPPPPSPAYPTDPAARAAQGLPPLFAPAPFPGSAGPSTSTSAPAIFGPAGTGLGLGGLGSGGAASTSAVPPITDPARLPLPQTFAAPVAVGTPVGVGTGTERELFASVAASPEYSHWSHEELRYHAYLRGMRAPPPGTPAFNAAAPPIASTSAASTSSASAAAPGTLGAPTQDGGDTFMTITTRPEFAGHSVEELRLSFLRTGAELTSAQIFAGVTSAPPPALSSSSSVSQPPNPFGAPPPPAQPTSIFGAPPAQPPQGGLFGAPQPAFGAPPVAQPVFGVQAAPAPSISIFGAPPPAQPAPPAFSFGGAVQPPQPTPLQGGGGGFSFGGAAQPTPPAGGGGGFSFGATPASTPAAGGTGFAFGVRRGF</sequence>
<feature type="region of interest" description="Disordered" evidence="1">
    <location>
        <begin position="359"/>
        <end position="407"/>
    </location>
</feature>
<comment type="caution">
    <text evidence="2">The sequence shown here is derived from an EMBL/GenBank/DDBJ whole genome shotgun (WGS) entry which is preliminary data.</text>
</comment>
<feature type="region of interest" description="Disordered" evidence="1">
    <location>
        <begin position="1"/>
        <end position="32"/>
    </location>
</feature>
<feature type="compositionally biased region" description="Low complexity" evidence="1">
    <location>
        <begin position="299"/>
        <end position="318"/>
    </location>
</feature>
<feature type="compositionally biased region" description="Polar residues" evidence="1">
    <location>
        <begin position="17"/>
        <end position="32"/>
    </location>
</feature>
<accession>A0AAD7AGS1</accession>
<dbReference type="AlphaFoldDB" id="A0AAD7AGS1"/>
<dbReference type="Proteomes" id="UP001218218">
    <property type="component" value="Unassembled WGS sequence"/>
</dbReference>
<protein>
    <submittedName>
        <fullName evidence="2">Uncharacterized protein</fullName>
    </submittedName>
</protein>
<evidence type="ECO:0000256" key="1">
    <source>
        <dbReference type="SAM" id="MobiDB-lite"/>
    </source>
</evidence>
<feature type="compositionally biased region" description="Pro residues" evidence="1">
    <location>
        <begin position="282"/>
        <end position="294"/>
    </location>
</feature>
<feature type="compositionally biased region" description="Low complexity" evidence="1">
    <location>
        <begin position="396"/>
        <end position="406"/>
    </location>
</feature>
<feature type="compositionally biased region" description="Low complexity" evidence="1">
    <location>
        <begin position="205"/>
        <end position="221"/>
    </location>
</feature>
<dbReference type="Gene3D" id="1.10.10.2360">
    <property type="match status" value="1"/>
</dbReference>
<reference evidence="2" key="1">
    <citation type="submission" date="2023-03" db="EMBL/GenBank/DDBJ databases">
        <title>Massive genome expansion in bonnet fungi (Mycena s.s.) driven by repeated elements and novel gene families across ecological guilds.</title>
        <authorList>
            <consortium name="Lawrence Berkeley National Laboratory"/>
            <person name="Harder C.B."/>
            <person name="Miyauchi S."/>
            <person name="Viragh M."/>
            <person name="Kuo A."/>
            <person name="Thoen E."/>
            <person name="Andreopoulos B."/>
            <person name="Lu D."/>
            <person name="Skrede I."/>
            <person name="Drula E."/>
            <person name="Henrissat B."/>
            <person name="Morin E."/>
            <person name="Kohler A."/>
            <person name="Barry K."/>
            <person name="LaButti K."/>
            <person name="Morin E."/>
            <person name="Salamov A."/>
            <person name="Lipzen A."/>
            <person name="Mereny Z."/>
            <person name="Hegedus B."/>
            <person name="Baldrian P."/>
            <person name="Stursova M."/>
            <person name="Weitz H."/>
            <person name="Taylor A."/>
            <person name="Grigoriev I.V."/>
            <person name="Nagy L.G."/>
            <person name="Martin F."/>
            <person name="Kauserud H."/>
        </authorList>
    </citation>
    <scope>NUCLEOTIDE SEQUENCE</scope>
    <source>
        <strain evidence="2">CBHHK002</strain>
    </source>
</reference>
<gene>
    <name evidence="2" type="ORF">DFH08DRAFT_1075402</name>
</gene>
<evidence type="ECO:0000313" key="3">
    <source>
        <dbReference type="Proteomes" id="UP001218218"/>
    </source>
</evidence>
<feature type="region of interest" description="Disordered" evidence="1">
    <location>
        <begin position="267"/>
        <end position="318"/>
    </location>
</feature>
<name>A0AAD7AGS1_9AGAR</name>
<evidence type="ECO:0000313" key="2">
    <source>
        <dbReference type="EMBL" id="KAJ7358204.1"/>
    </source>
</evidence>
<keyword evidence="3" id="KW-1185">Reference proteome</keyword>
<dbReference type="EMBL" id="JARIHO010000007">
    <property type="protein sequence ID" value="KAJ7358204.1"/>
    <property type="molecule type" value="Genomic_DNA"/>
</dbReference>
<organism evidence="2 3">
    <name type="scientific">Mycena albidolilacea</name>
    <dbReference type="NCBI Taxonomy" id="1033008"/>
    <lineage>
        <taxon>Eukaryota</taxon>
        <taxon>Fungi</taxon>
        <taxon>Dikarya</taxon>
        <taxon>Basidiomycota</taxon>
        <taxon>Agaricomycotina</taxon>
        <taxon>Agaricomycetes</taxon>
        <taxon>Agaricomycetidae</taxon>
        <taxon>Agaricales</taxon>
        <taxon>Marasmiineae</taxon>
        <taxon>Mycenaceae</taxon>
        <taxon>Mycena</taxon>
    </lineage>
</organism>
<feature type="region of interest" description="Disordered" evidence="1">
    <location>
        <begin position="205"/>
        <end position="228"/>
    </location>
</feature>